<dbReference type="GO" id="GO:0004438">
    <property type="term" value="F:phosphatidylinositol-3-phosphate phosphatase activity"/>
    <property type="evidence" value="ECO:0007669"/>
    <property type="project" value="TreeGrafter"/>
</dbReference>
<dbReference type="AlphaFoldDB" id="A0A267FNA7"/>
<proteinExistence type="inferred from homology"/>
<dbReference type="GO" id="GO:0012505">
    <property type="term" value="C:endomembrane system"/>
    <property type="evidence" value="ECO:0007669"/>
    <property type="project" value="UniProtKB-SubCell"/>
</dbReference>
<dbReference type="InterPro" id="IPR030564">
    <property type="entry name" value="Myotubularin"/>
</dbReference>
<dbReference type="GO" id="GO:0005737">
    <property type="term" value="C:cytoplasm"/>
    <property type="evidence" value="ECO:0007669"/>
    <property type="project" value="TreeGrafter"/>
</dbReference>
<dbReference type="PANTHER" id="PTHR10807:SF75">
    <property type="entry name" value="PHOSPHATIDYLINOSITOL-3-PHOSPHATE PHOSPHATASE"/>
    <property type="match status" value="1"/>
</dbReference>
<feature type="binding site" evidence="4">
    <location>
        <begin position="451"/>
        <end position="457"/>
    </location>
    <ligand>
        <name>substrate</name>
    </ligand>
</feature>
<dbReference type="InterPro" id="IPR016130">
    <property type="entry name" value="Tyr_Pase_AS"/>
</dbReference>
<feature type="domain" description="Tyrosine specific protein phosphatases" evidence="6">
    <location>
        <begin position="420"/>
        <end position="467"/>
    </location>
</feature>
<dbReference type="CDD" id="cd14507">
    <property type="entry name" value="PTP-MTM-like"/>
    <property type="match status" value="1"/>
</dbReference>
<gene>
    <name evidence="8" type="ORF">BOX15_Mlig002065g5</name>
</gene>
<feature type="domain" description="Myotubularin phosphatase" evidence="7">
    <location>
        <begin position="206"/>
        <end position="634"/>
    </location>
</feature>
<sequence>KQPQQQQQQSPPLVPPCRRCANPLPDTDNIDAADSAVFDSDEPRLRRLAPPPDRLLPGERLLHVGASSDGGAVALTNYRLLLIGACGRLSACLPAGILERPAVIADAPTAYLLNGGAAEPADSAAPTEAQPDDELADSRADAAKPGRREASRLLLASRTGRVPLRLGFPRPGDAAIWAERLDPAGPLACSSDRAGVGAALRCQADDRRFDLYAAELSREEFLAEQVRLGLISPGSSEPGQWRQAESPAGLCPSYPRLHILPAGLSDAELALSAKYRANGRFPSVVWRCSTTGAVLARSAQPLVGLAGLLGWRCEADEKLVRLLTPRPESKVLVADARPYSAALGNGTMGGGYERPEYYSGTEIEYLGLPNLHAVRNSFAAMRVLLSAAAPPQPATPACPGSGLVPVGGRVSLSPAELESTGWLQLVSSLLSGADRIAQVLTGEGRSVLVHCSDGWDRTPQLTCLSLLLCDPHYRTLAGFRLLLTREWLDFGHKFADRCGNSAGCVNSKTGFGSGGGGVGGSSAANSSSSSSERSPIFLQFLDCAHQLLAQFPQEFEFTDLLLRRLAVHCHSGLFPALAANTAAERAARGLSEQSLCPWHLLRLRGVANPRFSQQLQLLRPATAPSGLRFWREMYAPVPDPRLDWDCLDWDGLPADSDEAKLSELSSQLSQLSSSPRQPSSSDQPERRPEAAEEDSVLQQPPPPSPDGRIAVQS</sequence>
<keyword evidence="9" id="KW-1185">Reference proteome</keyword>
<feature type="region of interest" description="Disordered" evidence="5">
    <location>
        <begin position="1"/>
        <end position="54"/>
    </location>
</feature>
<dbReference type="SUPFAM" id="SSF52799">
    <property type="entry name" value="(Phosphotyrosine protein) phosphatases II"/>
    <property type="match status" value="1"/>
</dbReference>
<feature type="compositionally biased region" description="Low complexity" evidence="5">
    <location>
        <begin position="662"/>
        <end position="682"/>
    </location>
</feature>
<evidence type="ECO:0000259" key="7">
    <source>
        <dbReference type="PROSITE" id="PS51339"/>
    </source>
</evidence>
<dbReference type="PROSITE" id="PS51339">
    <property type="entry name" value="PPASE_MYOTUBULARIN"/>
    <property type="match status" value="1"/>
</dbReference>
<dbReference type="InterPro" id="IPR029021">
    <property type="entry name" value="Prot-tyrosine_phosphatase-like"/>
</dbReference>
<evidence type="ECO:0000256" key="4">
    <source>
        <dbReference type="PIRSR" id="PIRSR630564-2"/>
    </source>
</evidence>
<reference evidence="8 9" key="1">
    <citation type="submission" date="2017-06" db="EMBL/GenBank/DDBJ databases">
        <title>A platform for efficient transgenesis in Macrostomum lignano, a flatworm model organism for stem cell research.</title>
        <authorList>
            <person name="Berezikov E."/>
        </authorList>
    </citation>
    <scope>NUCLEOTIDE SEQUENCE [LARGE SCALE GENOMIC DNA]</scope>
    <source>
        <strain evidence="8">DV1</strain>
        <tissue evidence="8">Whole organism</tissue>
    </source>
</reference>
<dbReference type="STRING" id="282301.A0A267FNA7"/>
<name>A0A267FNA7_9PLAT</name>
<evidence type="ECO:0000259" key="6">
    <source>
        <dbReference type="PROSITE" id="PS50056"/>
    </source>
</evidence>
<feature type="active site" description="Phosphocysteine intermediate" evidence="3">
    <location>
        <position position="451"/>
    </location>
</feature>
<dbReference type="GO" id="GO:0016020">
    <property type="term" value="C:membrane"/>
    <property type="evidence" value="ECO:0007669"/>
    <property type="project" value="TreeGrafter"/>
</dbReference>
<evidence type="ECO:0000256" key="1">
    <source>
        <dbReference type="ARBA" id="ARBA00004184"/>
    </source>
</evidence>
<evidence type="ECO:0000256" key="2">
    <source>
        <dbReference type="ARBA" id="ARBA00007471"/>
    </source>
</evidence>
<dbReference type="OrthoDB" id="271628at2759"/>
<feature type="region of interest" description="Disordered" evidence="5">
    <location>
        <begin position="659"/>
        <end position="713"/>
    </location>
</feature>
<accession>A0A267FNA7</accession>
<dbReference type="EMBL" id="NIVC01000934">
    <property type="protein sequence ID" value="PAA74607.1"/>
    <property type="molecule type" value="Genomic_DNA"/>
</dbReference>
<comment type="subcellular location">
    <subcellularLocation>
        <location evidence="1">Endomembrane system</location>
        <topology evidence="1">Peripheral membrane protein</topology>
    </subcellularLocation>
</comment>
<comment type="caution">
    <text evidence="8">The sequence shown here is derived from an EMBL/GenBank/DDBJ whole genome shotgun (WGS) entry which is preliminary data.</text>
</comment>
<evidence type="ECO:0000313" key="9">
    <source>
        <dbReference type="Proteomes" id="UP000215902"/>
    </source>
</evidence>
<evidence type="ECO:0008006" key="10">
    <source>
        <dbReference type="Google" id="ProtNLM"/>
    </source>
</evidence>
<feature type="region of interest" description="Disordered" evidence="5">
    <location>
        <begin position="118"/>
        <end position="147"/>
    </location>
</feature>
<evidence type="ECO:0000313" key="8">
    <source>
        <dbReference type="EMBL" id="PAA74607.1"/>
    </source>
</evidence>
<feature type="compositionally biased region" description="Low complexity" evidence="5">
    <location>
        <begin position="1"/>
        <end position="11"/>
    </location>
</feature>
<dbReference type="PROSITE" id="PS50056">
    <property type="entry name" value="TYR_PHOSPHATASE_2"/>
    <property type="match status" value="1"/>
</dbReference>
<organism evidence="8 9">
    <name type="scientific">Macrostomum lignano</name>
    <dbReference type="NCBI Taxonomy" id="282301"/>
    <lineage>
        <taxon>Eukaryota</taxon>
        <taxon>Metazoa</taxon>
        <taxon>Spiralia</taxon>
        <taxon>Lophotrochozoa</taxon>
        <taxon>Platyhelminthes</taxon>
        <taxon>Rhabditophora</taxon>
        <taxon>Macrostomorpha</taxon>
        <taxon>Macrostomida</taxon>
        <taxon>Macrostomidae</taxon>
        <taxon>Macrostomum</taxon>
    </lineage>
</organism>
<dbReference type="InterPro" id="IPR000387">
    <property type="entry name" value="Tyr_Pase_dom"/>
</dbReference>
<feature type="compositionally biased region" description="Basic and acidic residues" evidence="5">
    <location>
        <begin position="136"/>
        <end position="147"/>
    </location>
</feature>
<dbReference type="PROSITE" id="PS00383">
    <property type="entry name" value="TYR_PHOSPHATASE_1"/>
    <property type="match status" value="1"/>
</dbReference>
<evidence type="ECO:0000256" key="3">
    <source>
        <dbReference type="PIRSR" id="PIRSR630564-1"/>
    </source>
</evidence>
<dbReference type="GO" id="GO:0046856">
    <property type="term" value="P:phosphatidylinositol dephosphorylation"/>
    <property type="evidence" value="ECO:0007669"/>
    <property type="project" value="TreeGrafter"/>
</dbReference>
<protein>
    <recommendedName>
        <fullName evidence="10">Myotubularin phosphatase domain-containing protein</fullName>
    </recommendedName>
</protein>
<dbReference type="Proteomes" id="UP000215902">
    <property type="component" value="Unassembled WGS sequence"/>
</dbReference>
<dbReference type="GO" id="GO:0019903">
    <property type="term" value="F:protein phosphatase binding"/>
    <property type="evidence" value="ECO:0007669"/>
    <property type="project" value="TreeGrafter"/>
</dbReference>
<evidence type="ECO:0000256" key="5">
    <source>
        <dbReference type="SAM" id="MobiDB-lite"/>
    </source>
</evidence>
<dbReference type="GO" id="GO:0052629">
    <property type="term" value="F:phosphatidylinositol-3,5-bisphosphate 3-phosphatase activity"/>
    <property type="evidence" value="ECO:0007669"/>
    <property type="project" value="TreeGrafter"/>
</dbReference>
<feature type="non-terminal residue" evidence="8">
    <location>
        <position position="1"/>
    </location>
</feature>
<dbReference type="PANTHER" id="PTHR10807">
    <property type="entry name" value="MYOTUBULARIN-RELATED"/>
    <property type="match status" value="1"/>
</dbReference>
<dbReference type="InterPro" id="IPR010569">
    <property type="entry name" value="Myotubularin-like_Pase_dom"/>
</dbReference>
<dbReference type="Pfam" id="PF06602">
    <property type="entry name" value="Myotub-related"/>
    <property type="match status" value="1"/>
</dbReference>
<comment type="similarity">
    <text evidence="2">Belongs to the protein-tyrosine phosphatase family. Non-receptor class myotubularin subfamily.</text>
</comment>
<dbReference type="GO" id="GO:0010506">
    <property type="term" value="P:regulation of autophagy"/>
    <property type="evidence" value="ECO:0007669"/>
    <property type="project" value="TreeGrafter"/>
</dbReference>